<dbReference type="Gene3D" id="3.50.50.60">
    <property type="entry name" value="FAD/NAD(P)-binding domain"/>
    <property type="match status" value="1"/>
</dbReference>
<evidence type="ECO:0000256" key="4">
    <source>
        <dbReference type="ARBA" id="ARBA00023002"/>
    </source>
</evidence>
<feature type="non-terminal residue" evidence="6">
    <location>
        <position position="186"/>
    </location>
</feature>
<dbReference type="InterPro" id="IPR017896">
    <property type="entry name" value="4Fe4S_Fe-S-bd"/>
</dbReference>
<evidence type="ECO:0000313" key="7">
    <source>
        <dbReference type="Proteomes" id="UP000015453"/>
    </source>
</evidence>
<evidence type="ECO:0000256" key="1">
    <source>
        <dbReference type="ARBA" id="ARBA00001974"/>
    </source>
</evidence>
<feature type="domain" description="4Fe-4S ferredoxin-type" evidence="5">
    <location>
        <begin position="137"/>
        <end position="168"/>
    </location>
</feature>
<dbReference type="OrthoDB" id="9974421at2759"/>
<dbReference type="InterPro" id="IPR000172">
    <property type="entry name" value="GMC_OxRdtase_N"/>
</dbReference>
<dbReference type="Proteomes" id="UP000015453">
    <property type="component" value="Unassembled WGS sequence"/>
</dbReference>
<dbReference type="PROSITE" id="PS51379">
    <property type="entry name" value="4FE4S_FER_2"/>
    <property type="match status" value="1"/>
</dbReference>
<name>S8C2T8_9LAMI</name>
<sequence length="186" mass="20751">MEVRLQHAGYPWLDLMVENTNLVPNFGSKDALFQIFCQDDSLTMVACGLGGGSLVNAGVLLPTTVHARKDPRWPKAWENDWDRNLSSALDMLKGQRIPTKFQNSKVMDKVTGDEYDRKINDKVKLSINFDIEEDRVSDPRRNQEQGTCLACGNCLSGCPYDAKLSNDKTYLTAAIQAGCTILTECE</sequence>
<keyword evidence="4" id="KW-0560">Oxidoreductase</keyword>
<evidence type="ECO:0000313" key="6">
    <source>
        <dbReference type="EMBL" id="EPS60969.1"/>
    </source>
</evidence>
<organism evidence="6 7">
    <name type="scientific">Genlisea aurea</name>
    <dbReference type="NCBI Taxonomy" id="192259"/>
    <lineage>
        <taxon>Eukaryota</taxon>
        <taxon>Viridiplantae</taxon>
        <taxon>Streptophyta</taxon>
        <taxon>Embryophyta</taxon>
        <taxon>Tracheophyta</taxon>
        <taxon>Spermatophyta</taxon>
        <taxon>Magnoliopsida</taxon>
        <taxon>eudicotyledons</taxon>
        <taxon>Gunneridae</taxon>
        <taxon>Pentapetalae</taxon>
        <taxon>asterids</taxon>
        <taxon>lamiids</taxon>
        <taxon>Lamiales</taxon>
        <taxon>Lentibulariaceae</taxon>
        <taxon>Genlisea</taxon>
    </lineage>
</organism>
<dbReference type="GO" id="GO:0016614">
    <property type="term" value="F:oxidoreductase activity, acting on CH-OH group of donors"/>
    <property type="evidence" value="ECO:0007669"/>
    <property type="project" value="InterPro"/>
</dbReference>
<dbReference type="PROSITE" id="PS00198">
    <property type="entry name" value="4FE4S_FER_1"/>
    <property type="match status" value="1"/>
</dbReference>
<dbReference type="Gene3D" id="3.30.410.10">
    <property type="entry name" value="Cholesterol Oxidase, domain 2"/>
    <property type="match status" value="1"/>
</dbReference>
<evidence type="ECO:0000256" key="2">
    <source>
        <dbReference type="ARBA" id="ARBA00022630"/>
    </source>
</evidence>
<dbReference type="InterPro" id="IPR036188">
    <property type="entry name" value="FAD/NAD-bd_sf"/>
</dbReference>
<dbReference type="InterPro" id="IPR052542">
    <property type="entry name" value="Cholesterol_Oxidase"/>
</dbReference>
<proteinExistence type="predicted"/>
<dbReference type="GO" id="GO:0050660">
    <property type="term" value="F:flavin adenine dinucleotide binding"/>
    <property type="evidence" value="ECO:0007669"/>
    <property type="project" value="InterPro"/>
</dbReference>
<keyword evidence="7" id="KW-1185">Reference proteome</keyword>
<dbReference type="PANTHER" id="PTHR47470">
    <property type="entry name" value="CHOLESTEROL OXIDASE"/>
    <property type="match status" value="1"/>
</dbReference>
<evidence type="ECO:0000256" key="3">
    <source>
        <dbReference type="ARBA" id="ARBA00022827"/>
    </source>
</evidence>
<protein>
    <recommendedName>
        <fullName evidence="5">4Fe-4S ferredoxin-type domain-containing protein</fullName>
    </recommendedName>
</protein>
<dbReference type="AlphaFoldDB" id="S8C2T8"/>
<keyword evidence="2" id="KW-0285">Flavoprotein</keyword>
<accession>S8C2T8</accession>
<dbReference type="EMBL" id="AUSU01007176">
    <property type="protein sequence ID" value="EPS60969.1"/>
    <property type="molecule type" value="Genomic_DNA"/>
</dbReference>
<keyword evidence="3" id="KW-0274">FAD</keyword>
<reference evidence="6 7" key="1">
    <citation type="journal article" date="2013" name="BMC Genomics">
        <title>The miniature genome of a carnivorous plant Genlisea aurea contains a low number of genes and short non-coding sequences.</title>
        <authorList>
            <person name="Leushkin E.V."/>
            <person name="Sutormin R.A."/>
            <person name="Nabieva E.R."/>
            <person name="Penin A.A."/>
            <person name="Kondrashov A.S."/>
            <person name="Logacheva M.D."/>
        </authorList>
    </citation>
    <scope>NUCLEOTIDE SEQUENCE [LARGE SCALE GENOMIC DNA]</scope>
</reference>
<dbReference type="InterPro" id="IPR017900">
    <property type="entry name" value="4Fe4S_Fe_S_CS"/>
</dbReference>
<comment type="cofactor">
    <cofactor evidence="1">
        <name>FAD</name>
        <dbReference type="ChEBI" id="CHEBI:57692"/>
    </cofactor>
</comment>
<comment type="caution">
    <text evidence="6">The sequence shown here is derived from an EMBL/GenBank/DDBJ whole genome shotgun (WGS) entry which is preliminary data.</text>
</comment>
<dbReference type="Pfam" id="PF00732">
    <property type="entry name" value="GMC_oxred_N"/>
    <property type="match status" value="1"/>
</dbReference>
<gene>
    <name evidence="6" type="ORF">M569_13833</name>
</gene>
<evidence type="ECO:0000259" key="5">
    <source>
        <dbReference type="PROSITE" id="PS51379"/>
    </source>
</evidence>
<dbReference type="PANTHER" id="PTHR47470:SF1">
    <property type="entry name" value="FAD-DEPENDENT OXIDOREDUCTASE 2 FAD BINDING DOMAIN-CONTAINING PROTEIN"/>
    <property type="match status" value="1"/>
</dbReference>